<dbReference type="RefSeq" id="WP_087662901.1">
    <property type="nucleotide sequence ID" value="NZ_NIBL01000001.1"/>
</dbReference>
<protein>
    <submittedName>
        <fullName evidence="2">Uncharacterized protein</fullName>
    </submittedName>
</protein>
<reference evidence="2 3" key="1">
    <citation type="submission" date="2017-05" db="EMBL/GenBank/DDBJ databases">
        <title>The Genome Sequence of Enterococcus faecium 2D5_DIV0622.</title>
        <authorList>
            <consortium name="The Broad Institute Genomics Platform"/>
            <consortium name="The Broad Institute Genomic Center for Infectious Diseases"/>
            <person name="Earl A."/>
            <person name="Manson A."/>
            <person name="Schwartman J."/>
            <person name="Gilmore M."/>
            <person name="Abouelleil A."/>
            <person name="Cao P."/>
            <person name="Chapman S."/>
            <person name="Cusick C."/>
            <person name="Shea T."/>
            <person name="Young S."/>
            <person name="Neafsey D."/>
            <person name="Nusbaum C."/>
            <person name="Birren B."/>
        </authorList>
    </citation>
    <scope>NUCLEOTIDE SEQUENCE [LARGE SCALE GENOMIC DNA]</scope>
    <source>
        <strain evidence="2 3">2D5_DIV0622</strain>
    </source>
</reference>
<gene>
    <name evidence="2" type="ORF">A5869_000604</name>
</gene>
<comment type="caution">
    <text evidence="2">The sequence shown here is derived from an EMBL/GenBank/DDBJ whole genome shotgun (WGS) entry which is preliminary data.</text>
</comment>
<organism evidence="2 3">
    <name type="scientific">Enterococcus cecorum</name>
    <dbReference type="NCBI Taxonomy" id="44008"/>
    <lineage>
        <taxon>Bacteria</taxon>
        <taxon>Bacillati</taxon>
        <taxon>Bacillota</taxon>
        <taxon>Bacilli</taxon>
        <taxon>Lactobacillales</taxon>
        <taxon>Enterococcaceae</taxon>
        <taxon>Enterococcus</taxon>
    </lineage>
</organism>
<name>A0A200I1L7_9ENTE</name>
<dbReference type="Proteomes" id="UP000196503">
    <property type="component" value="Unassembled WGS sequence"/>
</dbReference>
<evidence type="ECO:0000313" key="2">
    <source>
        <dbReference type="EMBL" id="OUZ18956.1"/>
    </source>
</evidence>
<proteinExistence type="predicted"/>
<feature type="coiled-coil region" evidence="1">
    <location>
        <begin position="5"/>
        <end position="59"/>
    </location>
</feature>
<sequence length="71" mass="8586">MERTIKSLKLDDDELIEELKEIHDKNTDIYRMLLRVNHKDDLEQILEAFSENNRNLIKIITILEYLKENSK</sequence>
<keyword evidence="1" id="KW-0175">Coiled coil</keyword>
<dbReference type="EMBL" id="NIBL01000001">
    <property type="protein sequence ID" value="OUZ18956.1"/>
    <property type="molecule type" value="Genomic_DNA"/>
</dbReference>
<evidence type="ECO:0000313" key="3">
    <source>
        <dbReference type="Proteomes" id="UP000196503"/>
    </source>
</evidence>
<evidence type="ECO:0000256" key="1">
    <source>
        <dbReference type="SAM" id="Coils"/>
    </source>
</evidence>
<accession>A0A200I1L7</accession>
<dbReference type="AlphaFoldDB" id="A0A200I1L7"/>